<reference evidence="3" key="1">
    <citation type="submission" date="2020-11" db="EMBL/GenBank/DDBJ databases">
        <authorList>
            <person name="Tran Van P."/>
        </authorList>
    </citation>
    <scope>NUCLEOTIDE SEQUENCE</scope>
</reference>
<accession>A0A7R9M473</accession>
<dbReference type="InterPro" id="IPR006621">
    <property type="entry name" value="Nose-resist-to-fluoxetine_N"/>
</dbReference>
<name>A0A7R9M473_9ACAR</name>
<proteinExistence type="predicted"/>
<feature type="non-terminal residue" evidence="3">
    <location>
        <position position="1"/>
    </location>
</feature>
<evidence type="ECO:0000259" key="2">
    <source>
        <dbReference type="Pfam" id="PF20146"/>
    </source>
</evidence>
<feature type="compositionally biased region" description="Acidic residues" evidence="1">
    <location>
        <begin position="13"/>
        <end position="30"/>
    </location>
</feature>
<dbReference type="PANTHER" id="PTHR11161">
    <property type="entry name" value="O-ACYLTRANSFERASE"/>
    <property type="match status" value="1"/>
</dbReference>
<feature type="domain" description="Nose resistant-to-fluoxetine protein N-terminal" evidence="2">
    <location>
        <begin position="127"/>
        <end position="240"/>
    </location>
</feature>
<dbReference type="InterPro" id="IPR052728">
    <property type="entry name" value="O2_lipid_transport_reg"/>
</dbReference>
<organism evidence="3">
    <name type="scientific">Oppiella nova</name>
    <dbReference type="NCBI Taxonomy" id="334625"/>
    <lineage>
        <taxon>Eukaryota</taxon>
        <taxon>Metazoa</taxon>
        <taxon>Ecdysozoa</taxon>
        <taxon>Arthropoda</taxon>
        <taxon>Chelicerata</taxon>
        <taxon>Arachnida</taxon>
        <taxon>Acari</taxon>
        <taxon>Acariformes</taxon>
        <taxon>Sarcoptiformes</taxon>
        <taxon>Oribatida</taxon>
        <taxon>Brachypylina</taxon>
        <taxon>Oppioidea</taxon>
        <taxon>Oppiidae</taxon>
        <taxon>Oppiella</taxon>
    </lineage>
</organism>
<dbReference type="Pfam" id="PF20146">
    <property type="entry name" value="NRF"/>
    <property type="match status" value="1"/>
</dbReference>
<sequence>MKAYHWKGRGEVEMEGSADGEDSDDYELEEGQGGCTALEALKELNITEFLPEDYEELKSEPRVKIVNHFDDTWGRFLRAFRWEHRLYSQKDVKQLRLQTGAQVYGRYDTTPTGAVPRGDLGLQSHPVPTGFWGGIISEFGEYDQCLDIKSPPHEGHTISGQYCMLRLIMPYPLIESYDKSFEDNVFANQLRNFTKKYGFDKYSEVNPILKITEYLNMRKGKFFEFGICFPDVCSPQDIEKEFNRICIIYPLLRIPVEINEWTCSVRDRPIKLDGFQIFSIVTFTTLTALVVMSTSHELYHKHLRQKLFATQKQPKLAANRLLRSFSVIYNTRQLCEDKCRRFQAVNTIKLLVALQMVSAHTYLFTAHSFALKRFNTSVPLQLFHDNRYFFVRAKQLGIDTFMVS</sequence>
<feature type="region of interest" description="Disordered" evidence="1">
    <location>
        <begin position="1"/>
        <end position="30"/>
    </location>
</feature>
<dbReference type="AlphaFoldDB" id="A0A7R9M473"/>
<dbReference type="EMBL" id="OC920718">
    <property type="protein sequence ID" value="CAD7652741.1"/>
    <property type="molecule type" value="Genomic_DNA"/>
</dbReference>
<dbReference type="EMBL" id="CAJPVJ010005893">
    <property type="protein sequence ID" value="CAG2169928.1"/>
    <property type="molecule type" value="Genomic_DNA"/>
</dbReference>
<evidence type="ECO:0000256" key="1">
    <source>
        <dbReference type="SAM" id="MobiDB-lite"/>
    </source>
</evidence>
<evidence type="ECO:0000313" key="4">
    <source>
        <dbReference type="Proteomes" id="UP000728032"/>
    </source>
</evidence>
<dbReference type="PANTHER" id="PTHR11161:SF0">
    <property type="entry name" value="O-ACYLTRANSFERASE LIKE PROTEIN"/>
    <property type="match status" value="1"/>
</dbReference>
<gene>
    <name evidence="3" type="ORF">ONB1V03_LOCUS9400</name>
</gene>
<dbReference type="OrthoDB" id="6503089at2759"/>
<dbReference type="Proteomes" id="UP000728032">
    <property type="component" value="Unassembled WGS sequence"/>
</dbReference>
<evidence type="ECO:0000313" key="3">
    <source>
        <dbReference type="EMBL" id="CAD7652741.1"/>
    </source>
</evidence>
<keyword evidence="4" id="KW-1185">Reference proteome</keyword>
<protein>
    <recommendedName>
        <fullName evidence="2">Nose resistant-to-fluoxetine protein N-terminal domain-containing protein</fullName>
    </recommendedName>
</protein>